<gene>
    <name evidence="11" type="ORF">FB559_3963</name>
</gene>
<keyword evidence="5 9" id="KW-0676">Redox-active center</keyword>
<dbReference type="InterPro" id="IPR036249">
    <property type="entry name" value="Thioredoxin-like_sf"/>
</dbReference>
<evidence type="ECO:0000256" key="2">
    <source>
        <dbReference type="ARBA" id="ARBA00022448"/>
    </source>
</evidence>
<dbReference type="NCBIfam" id="TIGR01068">
    <property type="entry name" value="thioredoxin"/>
    <property type="match status" value="1"/>
</dbReference>
<dbReference type="InterPro" id="IPR005746">
    <property type="entry name" value="Thioredoxin"/>
</dbReference>
<dbReference type="PROSITE" id="PS00194">
    <property type="entry name" value="THIOREDOXIN_1"/>
    <property type="match status" value="1"/>
</dbReference>
<evidence type="ECO:0000259" key="10">
    <source>
        <dbReference type="PROSITE" id="PS51352"/>
    </source>
</evidence>
<proteinExistence type="inferred from homology"/>
<accession>A0A543CN07</accession>
<dbReference type="Pfam" id="PF00085">
    <property type="entry name" value="Thioredoxin"/>
    <property type="match status" value="1"/>
</dbReference>
<reference evidence="11 12" key="1">
    <citation type="submission" date="2019-06" db="EMBL/GenBank/DDBJ databases">
        <title>Sequencing the genomes of 1000 actinobacteria strains.</title>
        <authorList>
            <person name="Klenk H.-P."/>
        </authorList>
    </citation>
    <scope>NUCLEOTIDE SEQUENCE [LARGE SCALE GENOMIC DNA]</scope>
    <source>
        <strain evidence="11 12">DSM 102200</strain>
    </source>
</reference>
<feature type="disulfide bond" description="Redox-active" evidence="9">
    <location>
        <begin position="36"/>
        <end position="39"/>
    </location>
</feature>
<dbReference type="SUPFAM" id="SSF52833">
    <property type="entry name" value="Thioredoxin-like"/>
    <property type="match status" value="1"/>
</dbReference>
<dbReference type="AlphaFoldDB" id="A0A543CN07"/>
<dbReference type="GO" id="GO:0015035">
    <property type="term" value="F:protein-disulfide reductase activity"/>
    <property type="evidence" value="ECO:0007669"/>
    <property type="project" value="UniProtKB-UniRule"/>
</dbReference>
<feature type="active site" description="Nucleophile" evidence="8">
    <location>
        <position position="39"/>
    </location>
</feature>
<name>A0A543CN07_9ACTN</name>
<dbReference type="PANTHER" id="PTHR45663">
    <property type="entry name" value="GEO12009P1"/>
    <property type="match status" value="1"/>
</dbReference>
<keyword evidence="3" id="KW-0249">Electron transport</keyword>
<dbReference type="GO" id="GO:0005829">
    <property type="term" value="C:cytosol"/>
    <property type="evidence" value="ECO:0007669"/>
    <property type="project" value="TreeGrafter"/>
</dbReference>
<feature type="site" description="Contributes to redox potential value" evidence="8">
    <location>
        <position position="38"/>
    </location>
</feature>
<dbReference type="PROSITE" id="PS51352">
    <property type="entry name" value="THIOREDOXIN_2"/>
    <property type="match status" value="1"/>
</dbReference>
<feature type="active site" description="Nucleophile" evidence="8">
    <location>
        <position position="36"/>
    </location>
</feature>
<dbReference type="InterPro" id="IPR013766">
    <property type="entry name" value="Thioredoxin_domain"/>
</dbReference>
<dbReference type="PANTHER" id="PTHR45663:SF11">
    <property type="entry name" value="GEO12009P1"/>
    <property type="match status" value="1"/>
</dbReference>
<dbReference type="EMBL" id="VFOZ01000001">
    <property type="protein sequence ID" value="TQL98340.1"/>
    <property type="molecule type" value="Genomic_DNA"/>
</dbReference>
<dbReference type="GO" id="GO:0045454">
    <property type="term" value="P:cell redox homeostasis"/>
    <property type="evidence" value="ECO:0007669"/>
    <property type="project" value="TreeGrafter"/>
</dbReference>
<dbReference type="PRINTS" id="PR00421">
    <property type="entry name" value="THIOREDOXIN"/>
</dbReference>
<evidence type="ECO:0000256" key="6">
    <source>
        <dbReference type="NCBIfam" id="TIGR01068"/>
    </source>
</evidence>
<evidence type="ECO:0000256" key="1">
    <source>
        <dbReference type="ARBA" id="ARBA00008987"/>
    </source>
</evidence>
<evidence type="ECO:0000313" key="11">
    <source>
        <dbReference type="EMBL" id="TQL98340.1"/>
    </source>
</evidence>
<dbReference type="Gene3D" id="3.40.30.10">
    <property type="entry name" value="Glutaredoxin"/>
    <property type="match status" value="1"/>
</dbReference>
<keyword evidence="2" id="KW-0813">Transport</keyword>
<sequence>MADAPSAPFTVTDADFDETVLASETPVLVDFWAAWCGPCRMIAPVLEQLAGEYAGKLKIAKLDYDANPDVPARYGILGLPTLLLFKGGEPVQQIVGAKPKRALLKELQPHIEGISA</sequence>
<feature type="site" description="Deprotonates C-terminal active site Cys" evidence="8">
    <location>
        <position position="30"/>
    </location>
</feature>
<evidence type="ECO:0000256" key="9">
    <source>
        <dbReference type="PIRSR" id="PIRSR000077-4"/>
    </source>
</evidence>
<dbReference type="InterPro" id="IPR017937">
    <property type="entry name" value="Thioredoxin_CS"/>
</dbReference>
<evidence type="ECO:0000256" key="5">
    <source>
        <dbReference type="ARBA" id="ARBA00023284"/>
    </source>
</evidence>
<feature type="domain" description="Thioredoxin" evidence="10">
    <location>
        <begin position="1"/>
        <end position="112"/>
    </location>
</feature>
<evidence type="ECO:0000313" key="12">
    <source>
        <dbReference type="Proteomes" id="UP000316096"/>
    </source>
</evidence>
<evidence type="ECO:0000256" key="4">
    <source>
        <dbReference type="ARBA" id="ARBA00023157"/>
    </source>
</evidence>
<evidence type="ECO:0000256" key="8">
    <source>
        <dbReference type="PIRSR" id="PIRSR000077-1"/>
    </source>
</evidence>
<dbReference type="FunFam" id="3.40.30.10:FF:000001">
    <property type="entry name" value="Thioredoxin"/>
    <property type="match status" value="1"/>
</dbReference>
<feature type="site" description="Contributes to redox potential value" evidence="8">
    <location>
        <position position="37"/>
    </location>
</feature>
<evidence type="ECO:0000256" key="7">
    <source>
        <dbReference type="PIRNR" id="PIRNR000077"/>
    </source>
</evidence>
<keyword evidence="4 9" id="KW-1015">Disulfide bond</keyword>
<dbReference type="OrthoDB" id="9790390at2"/>
<dbReference type="Proteomes" id="UP000316096">
    <property type="component" value="Unassembled WGS sequence"/>
</dbReference>
<keyword evidence="12" id="KW-1185">Reference proteome</keyword>
<dbReference type="CDD" id="cd02947">
    <property type="entry name" value="TRX_family"/>
    <property type="match status" value="1"/>
</dbReference>
<comment type="similarity">
    <text evidence="1 7">Belongs to the thioredoxin family.</text>
</comment>
<dbReference type="PIRSF" id="PIRSF000077">
    <property type="entry name" value="Thioredoxin"/>
    <property type="match status" value="1"/>
</dbReference>
<evidence type="ECO:0000256" key="3">
    <source>
        <dbReference type="ARBA" id="ARBA00022982"/>
    </source>
</evidence>
<protein>
    <recommendedName>
        <fullName evidence="6 7">Thioredoxin</fullName>
    </recommendedName>
</protein>
<comment type="caution">
    <text evidence="11">The sequence shown here is derived from an EMBL/GenBank/DDBJ whole genome shotgun (WGS) entry which is preliminary data.</text>
</comment>
<dbReference type="RefSeq" id="WP_141956951.1">
    <property type="nucleotide sequence ID" value="NZ_VFOZ01000001.1"/>
</dbReference>
<organism evidence="11 12">
    <name type="scientific">Actinoallomurus bryophytorum</name>
    <dbReference type="NCBI Taxonomy" id="1490222"/>
    <lineage>
        <taxon>Bacteria</taxon>
        <taxon>Bacillati</taxon>
        <taxon>Actinomycetota</taxon>
        <taxon>Actinomycetes</taxon>
        <taxon>Streptosporangiales</taxon>
        <taxon>Thermomonosporaceae</taxon>
        <taxon>Actinoallomurus</taxon>
    </lineage>
</organism>